<comment type="caution">
    <text evidence="2">The sequence shown here is derived from an EMBL/GenBank/DDBJ whole genome shotgun (WGS) entry which is preliminary data.</text>
</comment>
<evidence type="ECO:0000313" key="2">
    <source>
        <dbReference type="EMBL" id="PKI46321.1"/>
    </source>
</evidence>
<dbReference type="EMBL" id="PGOL01002642">
    <property type="protein sequence ID" value="PKI46321.1"/>
    <property type="molecule type" value="Genomic_DNA"/>
</dbReference>
<evidence type="ECO:0000259" key="1">
    <source>
        <dbReference type="Pfam" id="PF13456"/>
    </source>
</evidence>
<gene>
    <name evidence="2" type="ORF">CRG98_033297</name>
</gene>
<name>A0A2I0IQN5_PUNGR</name>
<keyword evidence="3" id="KW-1185">Reference proteome</keyword>
<reference evidence="2 3" key="1">
    <citation type="submission" date="2017-11" db="EMBL/GenBank/DDBJ databases">
        <title>De-novo sequencing of pomegranate (Punica granatum L.) genome.</title>
        <authorList>
            <person name="Akparov Z."/>
            <person name="Amiraslanov A."/>
            <person name="Hajiyeva S."/>
            <person name="Abbasov M."/>
            <person name="Kaur K."/>
            <person name="Hamwieh A."/>
            <person name="Solovyev V."/>
            <person name="Salamov A."/>
            <person name="Braich B."/>
            <person name="Kosarev P."/>
            <person name="Mahmoud A."/>
            <person name="Hajiyev E."/>
            <person name="Babayeva S."/>
            <person name="Izzatullayeva V."/>
            <person name="Mammadov A."/>
            <person name="Mammadov A."/>
            <person name="Sharifova S."/>
            <person name="Ojaghi J."/>
            <person name="Eynullazada K."/>
            <person name="Bayramov B."/>
            <person name="Abdulazimova A."/>
            <person name="Shahmuradov I."/>
        </authorList>
    </citation>
    <scope>NUCLEOTIDE SEQUENCE [LARGE SCALE GENOMIC DNA]</scope>
    <source>
        <strain evidence="3">cv. AG2017</strain>
        <tissue evidence="2">Leaf</tissue>
    </source>
</reference>
<dbReference type="Gene3D" id="3.30.420.10">
    <property type="entry name" value="Ribonuclease H-like superfamily/Ribonuclease H"/>
    <property type="match status" value="1"/>
</dbReference>
<dbReference type="CDD" id="cd09279">
    <property type="entry name" value="RNase_HI_like"/>
    <property type="match status" value="1"/>
</dbReference>
<proteinExistence type="predicted"/>
<dbReference type="PANTHER" id="PTHR48475">
    <property type="entry name" value="RIBONUCLEASE H"/>
    <property type="match status" value="1"/>
</dbReference>
<dbReference type="InterPro" id="IPR012337">
    <property type="entry name" value="RNaseH-like_sf"/>
</dbReference>
<dbReference type="InterPro" id="IPR036397">
    <property type="entry name" value="RNaseH_sf"/>
</dbReference>
<accession>A0A2I0IQN5</accession>
<dbReference type="SUPFAM" id="SSF53098">
    <property type="entry name" value="Ribonuclease H-like"/>
    <property type="match status" value="1"/>
</dbReference>
<sequence>MTNGSSTVIASGAGCVLILPKREPLKYALVMTFRTINNKAEYEVLITGLLVANGVEITNIHIKCDYQLVVQQVLGQCEANEDRMSRYAHKAKDLSKFPKLVVEQVPHEENAIADSLSKVATESLEAKGIHVELLKMDAS</sequence>
<evidence type="ECO:0000313" key="3">
    <source>
        <dbReference type="Proteomes" id="UP000233551"/>
    </source>
</evidence>
<dbReference type="GO" id="GO:0003676">
    <property type="term" value="F:nucleic acid binding"/>
    <property type="evidence" value="ECO:0007669"/>
    <property type="project" value="InterPro"/>
</dbReference>
<dbReference type="InterPro" id="IPR002156">
    <property type="entry name" value="RNaseH_domain"/>
</dbReference>
<dbReference type="STRING" id="22663.A0A2I0IQN5"/>
<dbReference type="GO" id="GO:0004523">
    <property type="term" value="F:RNA-DNA hybrid ribonuclease activity"/>
    <property type="evidence" value="ECO:0007669"/>
    <property type="project" value="InterPro"/>
</dbReference>
<dbReference type="Proteomes" id="UP000233551">
    <property type="component" value="Unassembled WGS sequence"/>
</dbReference>
<dbReference type="Pfam" id="PF13456">
    <property type="entry name" value="RVT_3"/>
    <property type="match status" value="1"/>
</dbReference>
<dbReference type="AlphaFoldDB" id="A0A2I0IQN5"/>
<protein>
    <recommendedName>
        <fullName evidence="1">RNase H type-1 domain-containing protein</fullName>
    </recommendedName>
</protein>
<organism evidence="2 3">
    <name type="scientific">Punica granatum</name>
    <name type="common">Pomegranate</name>
    <dbReference type="NCBI Taxonomy" id="22663"/>
    <lineage>
        <taxon>Eukaryota</taxon>
        <taxon>Viridiplantae</taxon>
        <taxon>Streptophyta</taxon>
        <taxon>Embryophyta</taxon>
        <taxon>Tracheophyta</taxon>
        <taxon>Spermatophyta</taxon>
        <taxon>Magnoliopsida</taxon>
        <taxon>eudicotyledons</taxon>
        <taxon>Gunneridae</taxon>
        <taxon>Pentapetalae</taxon>
        <taxon>rosids</taxon>
        <taxon>malvids</taxon>
        <taxon>Myrtales</taxon>
        <taxon>Lythraceae</taxon>
        <taxon>Punica</taxon>
    </lineage>
</organism>
<dbReference type="PANTHER" id="PTHR48475:SF1">
    <property type="entry name" value="RNASE H TYPE-1 DOMAIN-CONTAINING PROTEIN"/>
    <property type="match status" value="1"/>
</dbReference>
<feature type="domain" description="RNase H type-1" evidence="1">
    <location>
        <begin position="34"/>
        <end position="119"/>
    </location>
</feature>